<evidence type="ECO:0000256" key="2">
    <source>
        <dbReference type="ARBA" id="ARBA00022630"/>
    </source>
</evidence>
<dbReference type="InterPro" id="IPR003953">
    <property type="entry name" value="FAD-dep_OxRdtase_2_FAD-bd"/>
</dbReference>
<dbReference type="AlphaFoldDB" id="A0A3L8P3Y6"/>
<name>A0A3L8P3Y6_9ACTN</name>
<dbReference type="Gene3D" id="3.90.700.10">
    <property type="entry name" value="Succinate dehydrogenase/fumarate reductase flavoprotein, catalytic domain"/>
    <property type="match status" value="1"/>
</dbReference>
<keyword evidence="2" id="KW-0285">Flavoprotein</keyword>
<evidence type="ECO:0000313" key="7">
    <source>
        <dbReference type="EMBL" id="RLV49985.1"/>
    </source>
</evidence>
<evidence type="ECO:0000256" key="1">
    <source>
        <dbReference type="ARBA" id="ARBA00001974"/>
    </source>
</evidence>
<dbReference type="Gene3D" id="3.50.50.60">
    <property type="entry name" value="FAD/NAD(P)-binding domain"/>
    <property type="match status" value="1"/>
</dbReference>
<evidence type="ECO:0000259" key="6">
    <source>
        <dbReference type="Pfam" id="PF00890"/>
    </source>
</evidence>
<dbReference type="EMBL" id="RDBE01000006">
    <property type="protein sequence ID" value="RLV49985.1"/>
    <property type="molecule type" value="Genomic_DNA"/>
</dbReference>
<feature type="domain" description="FAD-dependent oxidoreductase 2 FAD-binding" evidence="6">
    <location>
        <begin position="91"/>
        <end position="531"/>
    </location>
</feature>
<evidence type="ECO:0000256" key="3">
    <source>
        <dbReference type="ARBA" id="ARBA00022827"/>
    </source>
</evidence>
<dbReference type="Pfam" id="PF00890">
    <property type="entry name" value="FAD_binding_2"/>
    <property type="match status" value="1"/>
</dbReference>
<keyword evidence="4" id="KW-0560">Oxidoreductase</keyword>
<comment type="caution">
    <text evidence="7">The sequence shown here is derived from an EMBL/GenBank/DDBJ whole genome shotgun (WGS) entry which is preliminary data.</text>
</comment>
<keyword evidence="3" id="KW-0274">FAD</keyword>
<reference evidence="7 8" key="1">
    <citation type="submission" date="2018-10" db="EMBL/GenBank/DDBJ databases">
        <title>Marmoricola sp. 4Q3S-7 whole genome shotgun sequence.</title>
        <authorList>
            <person name="Li F."/>
        </authorList>
    </citation>
    <scope>NUCLEOTIDE SEQUENCE [LARGE SCALE GENOMIC DNA]</scope>
    <source>
        <strain evidence="7 8">4Q3S-7</strain>
    </source>
</reference>
<proteinExistence type="predicted"/>
<gene>
    <name evidence="7" type="ORF">D9V37_08935</name>
</gene>
<feature type="compositionally biased region" description="Low complexity" evidence="5">
    <location>
        <begin position="27"/>
        <end position="37"/>
    </location>
</feature>
<dbReference type="Proteomes" id="UP000281708">
    <property type="component" value="Unassembled WGS sequence"/>
</dbReference>
<dbReference type="PANTHER" id="PTHR43400:SF10">
    <property type="entry name" value="3-OXOSTEROID 1-DEHYDROGENASE"/>
    <property type="match status" value="1"/>
</dbReference>
<dbReference type="PRINTS" id="PR00368">
    <property type="entry name" value="FADPNR"/>
</dbReference>
<sequence>MGALARDPRRRRRPRDAADARDRREPGPAGRQAPPGGDQRRRRGRDRRGRGGRPGRGRDARVRLPLHGDHHAARQGVRRWRSGATGERVSVIVVGFGPAGAAAAVAAHDAGADVVVLEASPAGGGNAPYSGGFLFDLPEDRMVDHLRSLSFDRTPLDVLEAYGRGVHELPTRLPELGIDLTEFTPPPGRFPATFPSWPGFPGGRDVRYTVAAGGEGRRGVRLWQGLEAAVRSREIEVRCSARVDRLMMSEAAVTGVVLADGSSLSGSVVLTCGGFEGDAALADAYLPLGPTYPVGHGYNDGAGLRMAQQAGAALWHMYGFFGWFSVRVPEFAAPFAVDFLAAGHVLLDAEGRRFADETGFEVHDRLRALTTYLPRNANRPALPTWAVFDEPTRLAGPLNGLLGTPNDYTWSADNGAEVERGWIRTGAGVVELAAATGLDAGVLGSSLERYNEHAAAGVDPDFHREPETLVPLELDRLYAVPTWPGVAGTTGGPRHDARAQVLRTDGAVVPGLYAAGAVSLVWGHLIDHGGGLTDALVFGRIAGEQAARG</sequence>
<dbReference type="GO" id="GO:0033765">
    <property type="term" value="F:steroid dehydrogenase activity, acting on the CH-CH group of donors"/>
    <property type="evidence" value="ECO:0007669"/>
    <property type="project" value="UniProtKB-ARBA"/>
</dbReference>
<dbReference type="SUPFAM" id="SSF56425">
    <property type="entry name" value="Succinate dehydrogenase/fumarate reductase flavoprotein, catalytic domain"/>
    <property type="match status" value="1"/>
</dbReference>
<keyword evidence="8" id="KW-1185">Reference proteome</keyword>
<dbReference type="InterPro" id="IPR036188">
    <property type="entry name" value="FAD/NAD-bd_sf"/>
</dbReference>
<dbReference type="InterPro" id="IPR050315">
    <property type="entry name" value="FAD-oxidoreductase_2"/>
</dbReference>
<dbReference type="PANTHER" id="PTHR43400">
    <property type="entry name" value="FUMARATE REDUCTASE"/>
    <property type="match status" value="1"/>
</dbReference>
<organism evidence="7 8">
    <name type="scientific">Nocardioides mangrovicus</name>
    <dbReference type="NCBI Taxonomy" id="2478913"/>
    <lineage>
        <taxon>Bacteria</taxon>
        <taxon>Bacillati</taxon>
        <taxon>Actinomycetota</taxon>
        <taxon>Actinomycetes</taxon>
        <taxon>Propionibacteriales</taxon>
        <taxon>Nocardioidaceae</taxon>
        <taxon>Nocardioides</taxon>
    </lineage>
</organism>
<dbReference type="InterPro" id="IPR027477">
    <property type="entry name" value="Succ_DH/fumarate_Rdtase_cat_sf"/>
</dbReference>
<accession>A0A3L8P3Y6</accession>
<dbReference type="SUPFAM" id="SSF51905">
    <property type="entry name" value="FAD/NAD(P)-binding domain"/>
    <property type="match status" value="1"/>
</dbReference>
<evidence type="ECO:0000313" key="8">
    <source>
        <dbReference type="Proteomes" id="UP000281708"/>
    </source>
</evidence>
<feature type="region of interest" description="Disordered" evidence="5">
    <location>
        <begin position="1"/>
        <end position="77"/>
    </location>
</feature>
<evidence type="ECO:0000256" key="4">
    <source>
        <dbReference type="ARBA" id="ARBA00023002"/>
    </source>
</evidence>
<comment type="cofactor">
    <cofactor evidence="1">
        <name>FAD</name>
        <dbReference type="ChEBI" id="CHEBI:57692"/>
    </cofactor>
</comment>
<feature type="compositionally biased region" description="Basic and acidic residues" evidence="5">
    <location>
        <begin position="15"/>
        <end position="26"/>
    </location>
</feature>
<feature type="compositionally biased region" description="Basic residues" evidence="5">
    <location>
        <begin position="40"/>
        <end position="55"/>
    </location>
</feature>
<feature type="compositionally biased region" description="Basic and acidic residues" evidence="5">
    <location>
        <begin position="56"/>
        <end position="72"/>
    </location>
</feature>
<protein>
    <submittedName>
        <fullName evidence="7">FAD-binding protein</fullName>
    </submittedName>
</protein>
<evidence type="ECO:0000256" key="5">
    <source>
        <dbReference type="SAM" id="MobiDB-lite"/>
    </source>
</evidence>
<dbReference type="GO" id="GO:0008202">
    <property type="term" value="P:steroid metabolic process"/>
    <property type="evidence" value="ECO:0007669"/>
    <property type="project" value="UniProtKB-ARBA"/>
</dbReference>